<accession>A0ABV8EN15</accession>
<evidence type="ECO:0000313" key="2">
    <source>
        <dbReference type="Proteomes" id="UP001595766"/>
    </source>
</evidence>
<evidence type="ECO:0000313" key="1">
    <source>
        <dbReference type="EMBL" id="MFC3977196.1"/>
    </source>
</evidence>
<comment type="caution">
    <text evidence="1">The sequence shown here is derived from an EMBL/GenBank/DDBJ whole genome shotgun (WGS) entry which is preliminary data.</text>
</comment>
<gene>
    <name evidence="1" type="ORF">ACFOUP_12485</name>
</gene>
<reference evidence="2" key="1">
    <citation type="journal article" date="2019" name="Int. J. Syst. Evol. Microbiol.">
        <title>The Global Catalogue of Microorganisms (GCM) 10K type strain sequencing project: providing services to taxonomists for standard genome sequencing and annotation.</title>
        <authorList>
            <consortium name="The Broad Institute Genomics Platform"/>
            <consortium name="The Broad Institute Genome Sequencing Center for Infectious Disease"/>
            <person name="Wu L."/>
            <person name="Ma J."/>
        </authorList>
    </citation>
    <scope>NUCLEOTIDE SEQUENCE [LARGE SCALE GENOMIC DNA]</scope>
    <source>
        <strain evidence="2">CECT 8551</strain>
    </source>
</reference>
<proteinExistence type="predicted"/>
<dbReference type="Proteomes" id="UP001595766">
    <property type="component" value="Unassembled WGS sequence"/>
</dbReference>
<organism evidence="1 2">
    <name type="scientific">Belliella kenyensis</name>
    <dbReference type="NCBI Taxonomy" id="1472724"/>
    <lineage>
        <taxon>Bacteria</taxon>
        <taxon>Pseudomonadati</taxon>
        <taxon>Bacteroidota</taxon>
        <taxon>Cytophagia</taxon>
        <taxon>Cytophagales</taxon>
        <taxon>Cyclobacteriaceae</taxon>
        <taxon>Belliella</taxon>
    </lineage>
</organism>
<name>A0ABV8EN15_9BACT</name>
<protein>
    <submittedName>
        <fullName evidence="1">Uncharacterized protein</fullName>
    </submittedName>
</protein>
<dbReference type="RefSeq" id="WP_241291807.1">
    <property type="nucleotide sequence ID" value="NZ_JAKZGR010000002.1"/>
</dbReference>
<sequence length="100" mass="11280">MKNYVKTSKWLRWVAAGAFCLMLVLNIMVSLEFEKDRVFPSITLIELGNLAMAQEENEDKCAGGSCTYTHYFSGEKQWDCSACCPFGKSPRCDTSGCQCW</sequence>
<dbReference type="EMBL" id="JBHSAV010000053">
    <property type="protein sequence ID" value="MFC3977196.1"/>
    <property type="molecule type" value="Genomic_DNA"/>
</dbReference>
<keyword evidence="2" id="KW-1185">Reference proteome</keyword>